<sequence length="410" mass="44802">MLKTLLVSVKQAIENIRTNFFHTFLSILGIVIGVGALVTILSLIDGMEQYAYDQISSTTSLEAVMVSAKTGDRVNGIFVRRDSVATLHYDHFRHVQQQISPTTASFAWLDLNRVLSVSEDTTEVGAYIRATPVPMTIQPKKVVAGRSLSTGDVRDSTKVIVINQTLADKLRPDQEDSSLPGLRLRLDDFELEVIGVVENEGPKDPPRAAIPITLLDQSYFEQQQLQLLFRAQNVEQVPALRDSVRTALQTVFPGKTDDLNFIINETRVDQVAQGFVLFRLIMGMIVGISVLVGGIGVMNVLLISVTERTKEIGLRKAMGAKRKDISLQFLAESITVSSLGSFLGLILGILMSLVAAPIVKMILGIPFTASFTVGTMLVVALVAVLIGIIFGTYPALRAARLDPVDAIRRE</sequence>
<comment type="caution">
    <text evidence="10">The sequence shown here is derived from an EMBL/GenBank/DDBJ whole genome shotgun (WGS) entry which is preliminary data.</text>
</comment>
<dbReference type="GO" id="GO:0022857">
    <property type="term" value="F:transmembrane transporter activity"/>
    <property type="evidence" value="ECO:0007669"/>
    <property type="project" value="TreeGrafter"/>
</dbReference>
<feature type="transmembrane region" description="Helical" evidence="7">
    <location>
        <begin position="365"/>
        <end position="390"/>
    </location>
</feature>
<evidence type="ECO:0000256" key="6">
    <source>
        <dbReference type="ARBA" id="ARBA00038076"/>
    </source>
</evidence>
<feature type="transmembrane region" description="Helical" evidence="7">
    <location>
        <begin position="276"/>
        <end position="305"/>
    </location>
</feature>
<dbReference type="InterPro" id="IPR025857">
    <property type="entry name" value="MacB_PCD"/>
</dbReference>
<feature type="domain" description="ABC3 transporter permease C-terminal" evidence="8">
    <location>
        <begin position="284"/>
        <end position="403"/>
    </location>
</feature>
<accession>A0A2D0NCD1</accession>
<dbReference type="Pfam" id="PF02687">
    <property type="entry name" value="FtsX"/>
    <property type="match status" value="1"/>
</dbReference>
<dbReference type="InterPro" id="IPR050250">
    <property type="entry name" value="Macrolide_Exporter_MacB"/>
</dbReference>
<dbReference type="InterPro" id="IPR003838">
    <property type="entry name" value="ABC3_permease_C"/>
</dbReference>
<dbReference type="Proteomes" id="UP000223913">
    <property type="component" value="Unassembled WGS sequence"/>
</dbReference>
<keyword evidence="5 7" id="KW-0472">Membrane</keyword>
<evidence type="ECO:0000313" key="10">
    <source>
        <dbReference type="EMBL" id="PHN05423.1"/>
    </source>
</evidence>
<name>A0A2D0NCD1_FLAN2</name>
<evidence type="ECO:0000256" key="7">
    <source>
        <dbReference type="SAM" id="Phobius"/>
    </source>
</evidence>
<dbReference type="GO" id="GO:0005886">
    <property type="term" value="C:plasma membrane"/>
    <property type="evidence" value="ECO:0007669"/>
    <property type="project" value="UniProtKB-SubCell"/>
</dbReference>
<dbReference type="OrthoDB" id="9770036at2"/>
<evidence type="ECO:0000313" key="11">
    <source>
        <dbReference type="Proteomes" id="UP000223913"/>
    </source>
</evidence>
<evidence type="ECO:0000256" key="2">
    <source>
        <dbReference type="ARBA" id="ARBA00022475"/>
    </source>
</evidence>
<feature type="transmembrane region" description="Helical" evidence="7">
    <location>
        <begin position="20"/>
        <end position="44"/>
    </location>
</feature>
<gene>
    <name evidence="10" type="ORF">CRP01_15615</name>
</gene>
<feature type="domain" description="MacB-like periplasmic core" evidence="9">
    <location>
        <begin position="23"/>
        <end position="246"/>
    </location>
</feature>
<evidence type="ECO:0000256" key="1">
    <source>
        <dbReference type="ARBA" id="ARBA00004651"/>
    </source>
</evidence>
<comment type="subcellular location">
    <subcellularLocation>
        <location evidence="1">Cell membrane</location>
        <topology evidence="1">Multi-pass membrane protein</topology>
    </subcellularLocation>
</comment>
<keyword evidence="2" id="KW-1003">Cell membrane</keyword>
<dbReference type="EMBL" id="PDUD01000021">
    <property type="protein sequence ID" value="PHN05423.1"/>
    <property type="molecule type" value="Genomic_DNA"/>
</dbReference>
<organism evidence="10 11">
    <name type="scientific">Flavilitoribacter nigricans (strain ATCC 23147 / DSM 23189 / NBRC 102662 / NCIMB 1420 / SS-2)</name>
    <name type="common">Lewinella nigricans</name>
    <dbReference type="NCBI Taxonomy" id="1122177"/>
    <lineage>
        <taxon>Bacteria</taxon>
        <taxon>Pseudomonadati</taxon>
        <taxon>Bacteroidota</taxon>
        <taxon>Saprospiria</taxon>
        <taxon>Saprospirales</taxon>
        <taxon>Lewinellaceae</taxon>
        <taxon>Flavilitoribacter</taxon>
    </lineage>
</organism>
<comment type="similarity">
    <text evidence="6">Belongs to the ABC-4 integral membrane protein family.</text>
</comment>
<evidence type="ECO:0000256" key="5">
    <source>
        <dbReference type="ARBA" id="ARBA00023136"/>
    </source>
</evidence>
<dbReference type="PANTHER" id="PTHR30572">
    <property type="entry name" value="MEMBRANE COMPONENT OF TRANSPORTER-RELATED"/>
    <property type="match status" value="1"/>
</dbReference>
<dbReference type="AlphaFoldDB" id="A0A2D0NCD1"/>
<reference evidence="10 11" key="1">
    <citation type="submission" date="2017-10" db="EMBL/GenBank/DDBJ databases">
        <title>The draft genome sequence of Lewinella nigricans NBRC 102662.</title>
        <authorList>
            <person name="Wang K."/>
        </authorList>
    </citation>
    <scope>NUCLEOTIDE SEQUENCE [LARGE SCALE GENOMIC DNA]</scope>
    <source>
        <strain evidence="10 11">NBRC 102662</strain>
    </source>
</reference>
<keyword evidence="4 7" id="KW-1133">Transmembrane helix</keyword>
<dbReference type="Pfam" id="PF12704">
    <property type="entry name" value="MacB_PCD"/>
    <property type="match status" value="1"/>
</dbReference>
<dbReference type="RefSeq" id="WP_099151000.1">
    <property type="nucleotide sequence ID" value="NZ_PDUD01000021.1"/>
</dbReference>
<evidence type="ECO:0000256" key="3">
    <source>
        <dbReference type="ARBA" id="ARBA00022692"/>
    </source>
</evidence>
<dbReference type="PANTHER" id="PTHR30572:SF4">
    <property type="entry name" value="ABC TRANSPORTER PERMEASE YTRF"/>
    <property type="match status" value="1"/>
</dbReference>
<protein>
    <submittedName>
        <fullName evidence="10">Macrolide ABC transporter permease</fullName>
    </submittedName>
</protein>
<proteinExistence type="inferred from homology"/>
<keyword evidence="11" id="KW-1185">Reference proteome</keyword>
<evidence type="ECO:0000259" key="8">
    <source>
        <dbReference type="Pfam" id="PF02687"/>
    </source>
</evidence>
<evidence type="ECO:0000259" key="9">
    <source>
        <dbReference type="Pfam" id="PF12704"/>
    </source>
</evidence>
<keyword evidence="3 7" id="KW-0812">Transmembrane</keyword>
<evidence type="ECO:0000256" key="4">
    <source>
        <dbReference type="ARBA" id="ARBA00022989"/>
    </source>
</evidence>
<feature type="transmembrane region" description="Helical" evidence="7">
    <location>
        <begin position="326"/>
        <end position="359"/>
    </location>
</feature>